<feature type="region of interest" description="Disordered" evidence="1">
    <location>
        <begin position="76"/>
        <end position="103"/>
    </location>
</feature>
<dbReference type="GeneID" id="64703976"/>
<name>A0A9P7F2W3_9AGAM</name>
<proteinExistence type="predicted"/>
<dbReference type="OrthoDB" id="2670039at2759"/>
<evidence type="ECO:0000313" key="3">
    <source>
        <dbReference type="Proteomes" id="UP000823399"/>
    </source>
</evidence>
<keyword evidence="3" id="KW-1185">Reference proteome</keyword>
<feature type="compositionally biased region" description="Acidic residues" evidence="1">
    <location>
        <begin position="77"/>
        <end position="94"/>
    </location>
</feature>
<comment type="caution">
    <text evidence="2">The sequence shown here is derived from an EMBL/GenBank/DDBJ whole genome shotgun (WGS) entry which is preliminary data.</text>
</comment>
<evidence type="ECO:0000256" key="1">
    <source>
        <dbReference type="SAM" id="MobiDB-lite"/>
    </source>
</evidence>
<dbReference type="AlphaFoldDB" id="A0A9P7F2W3"/>
<feature type="region of interest" description="Disordered" evidence="1">
    <location>
        <begin position="18"/>
        <end position="60"/>
    </location>
</feature>
<gene>
    <name evidence="2" type="ORF">F5147DRAFT_775391</name>
</gene>
<dbReference type="EMBL" id="JABBWM010000039">
    <property type="protein sequence ID" value="KAG2105069.1"/>
    <property type="molecule type" value="Genomic_DNA"/>
</dbReference>
<protein>
    <submittedName>
        <fullName evidence="2">Uncharacterized protein</fullName>
    </submittedName>
</protein>
<organism evidence="2 3">
    <name type="scientific">Suillus discolor</name>
    <dbReference type="NCBI Taxonomy" id="1912936"/>
    <lineage>
        <taxon>Eukaryota</taxon>
        <taxon>Fungi</taxon>
        <taxon>Dikarya</taxon>
        <taxon>Basidiomycota</taxon>
        <taxon>Agaricomycotina</taxon>
        <taxon>Agaricomycetes</taxon>
        <taxon>Agaricomycetidae</taxon>
        <taxon>Boletales</taxon>
        <taxon>Suillineae</taxon>
        <taxon>Suillaceae</taxon>
        <taxon>Suillus</taxon>
    </lineage>
</organism>
<accession>A0A9P7F2W3</accession>
<dbReference type="RefSeq" id="XP_041291119.1">
    <property type="nucleotide sequence ID" value="XM_041441717.1"/>
</dbReference>
<evidence type="ECO:0000313" key="2">
    <source>
        <dbReference type="EMBL" id="KAG2105069.1"/>
    </source>
</evidence>
<sequence>MTVDPTALLVKMPRPAIHQTPKAKLQAARERHRRHYAKDDILKRRRVLRSSKSEQSQAAKKFTKDLLKAVAKALPCGDEDEDGSTSESSDSDDDEKNKPYDLPECSRILKDTKDEILAVIGKDPCKFVEGVLCNYVKSFPKDSSPGDISIIETEIAKFQKLLDQTIPAQDQIMYFCGVSPDSEWHAADSVTRFLRTVLAYLEDIEILLFSGGVCELTFAHSMGEMMYQKGIKI</sequence>
<reference evidence="2" key="1">
    <citation type="journal article" date="2020" name="New Phytol.">
        <title>Comparative genomics reveals dynamic genome evolution in host specialist ectomycorrhizal fungi.</title>
        <authorList>
            <person name="Lofgren L.A."/>
            <person name="Nguyen N.H."/>
            <person name="Vilgalys R."/>
            <person name="Ruytinx J."/>
            <person name="Liao H.L."/>
            <person name="Branco S."/>
            <person name="Kuo A."/>
            <person name="LaButti K."/>
            <person name="Lipzen A."/>
            <person name="Andreopoulos W."/>
            <person name="Pangilinan J."/>
            <person name="Riley R."/>
            <person name="Hundley H."/>
            <person name="Na H."/>
            <person name="Barry K."/>
            <person name="Grigoriev I.V."/>
            <person name="Stajich J.E."/>
            <person name="Kennedy P.G."/>
        </authorList>
    </citation>
    <scope>NUCLEOTIDE SEQUENCE</scope>
    <source>
        <strain evidence="2">FC423</strain>
    </source>
</reference>
<dbReference type="Proteomes" id="UP000823399">
    <property type="component" value="Unassembled WGS sequence"/>
</dbReference>